<accession>A0ACB0L9W5</accession>
<gene>
    <name evidence="1" type="ORF">MILVUS5_LOCUS31046</name>
</gene>
<protein>
    <submittedName>
        <fullName evidence="1">Uncharacterized protein</fullName>
    </submittedName>
</protein>
<dbReference type="EMBL" id="CASHSV030000513">
    <property type="protein sequence ID" value="CAJ2666214.1"/>
    <property type="molecule type" value="Genomic_DNA"/>
</dbReference>
<comment type="caution">
    <text evidence="1">The sequence shown here is derived from an EMBL/GenBank/DDBJ whole genome shotgun (WGS) entry which is preliminary data.</text>
</comment>
<sequence length="57" mass="6765">MTKILKFVYDMIIYLFIPMVIINGIYMCENDKDCRKFRCDPFEVARCIGIMCQCVES</sequence>
<evidence type="ECO:0000313" key="1">
    <source>
        <dbReference type="EMBL" id="CAJ2666214.1"/>
    </source>
</evidence>
<organism evidence="1 2">
    <name type="scientific">Trifolium pratense</name>
    <name type="common">Red clover</name>
    <dbReference type="NCBI Taxonomy" id="57577"/>
    <lineage>
        <taxon>Eukaryota</taxon>
        <taxon>Viridiplantae</taxon>
        <taxon>Streptophyta</taxon>
        <taxon>Embryophyta</taxon>
        <taxon>Tracheophyta</taxon>
        <taxon>Spermatophyta</taxon>
        <taxon>Magnoliopsida</taxon>
        <taxon>eudicotyledons</taxon>
        <taxon>Gunneridae</taxon>
        <taxon>Pentapetalae</taxon>
        <taxon>rosids</taxon>
        <taxon>fabids</taxon>
        <taxon>Fabales</taxon>
        <taxon>Fabaceae</taxon>
        <taxon>Papilionoideae</taxon>
        <taxon>50 kb inversion clade</taxon>
        <taxon>NPAAA clade</taxon>
        <taxon>Hologalegina</taxon>
        <taxon>IRL clade</taxon>
        <taxon>Trifolieae</taxon>
        <taxon>Trifolium</taxon>
    </lineage>
</organism>
<reference evidence="1" key="1">
    <citation type="submission" date="2023-10" db="EMBL/GenBank/DDBJ databases">
        <authorList>
            <person name="Rodriguez Cubillos JULIANA M."/>
            <person name="De Vega J."/>
        </authorList>
    </citation>
    <scope>NUCLEOTIDE SEQUENCE</scope>
</reference>
<keyword evidence="2" id="KW-1185">Reference proteome</keyword>
<evidence type="ECO:0000313" key="2">
    <source>
        <dbReference type="Proteomes" id="UP001177021"/>
    </source>
</evidence>
<proteinExistence type="predicted"/>
<name>A0ACB0L9W5_TRIPR</name>
<dbReference type="Proteomes" id="UP001177021">
    <property type="component" value="Unassembled WGS sequence"/>
</dbReference>